<dbReference type="Proteomes" id="UP001238540">
    <property type="component" value="Unassembled WGS sequence"/>
</dbReference>
<comment type="caution">
    <text evidence="1">The sequence shown here is derived from an EMBL/GenBank/DDBJ whole genome shotgun (WGS) entry which is preliminary data.</text>
</comment>
<gene>
    <name evidence="1" type="ORF">QWZ16_20055</name>
</gene>
<organism evidence="1 2">
    <name type="scientific">Vibrio ostreicida</name>
    <dbReference type="NCBI Taxonomy" id="526588"/>
    <lineage>
        <taxon>Bacteria</taxon>
        <taxon>Pseudomonadati</taxon>
        <taxon>Pseudomonadota</taxon>
        <taxon>Gammaproteobacteria</taxon>
        <taxon>Vibrionales</taxon>
        <taxon>Vibrionaceae</taxon>
        <taxon>Vibrio</taxon>
    </lineage>
</organism>
<dbReference type="EMBL" id="JAUFQC010000027">
    <property type="protein sequence ID" value="MDN3611890.1"/>
    <property type="molecule type" value="Genomic_DNA"/>
</dbReference>
<protein>
    <submittedName>
        <fullName evidence="1">Uncharacterized protein</fullName>
    </submittedName>
</protein>
<name>A0ABT8C0L3_9VIBR</name>
<accession>A0ABT8C0L3</accession>
<keyword evidence="2" id="KW-1185">Reference proteome</keyword>
<evidence type="ECO:0000313" key="1">
    <source>
        <dbReference type="EMBL" id="MDN3611890.1"/>
    </source>
</evidence>
<sequence>MDKSELILKTTKELKDIAESGSNKIAVAMQEATKANYINFVSMLYHYSVPGEAQLNKAALASPTAEMRRLFSTMAEEEADHDIVAIKDIIERDRQHEESAMCLTPNIKGLVDYEQYMPEMARLIGCNVRLRHLINPFVLYKFWYGSHLPVIYRITGSGKIEKLPKKILRKLSVAYTIREQISLSIYFIRQKIFLRNKEGIGNIEREVVERD</sequence>
<dbReference type="RefSeq" id="WP_170883806.1">
    <property type="nucleotide sequence ID" value="NZ_JABEYA020000026.1"/>
</dbReference>
<evidence type="ECO:0000313" key="2">
    <source>
        <dbReference type="Proteomes" id="UP001238540"/>
    </source>
</evidence>
<proteinExistence type="predicted"/>
<reference evidence="2" key="1">
    <citation type="journal article" date="2019" name="Int. J. Syst. Evol. Microbiol.">
        <title>The Global Catalogue of Microorganisms (GCM) 10K type strain sequencing project: providing services to taxonomists for standard genome sequencing and annotation.</title>
        <authorList>
            <consortium name="The Broad Institute Genomics Platform"/>
            <consortium name="The Broad Institute Genome Sequencing Center for Infectious Disease"/>
            <person name="Wu L."/>
            <person name="Ma J."/>
        </authorList>
    </citation>
    <scope>NUCLEOTIDE SEQUENCE [LARGE SCALE GENOMIC DNA]</scope>
    <source>
        <strain evidence="2">CECT 7398</strain>
    </source>
</reference>